<keyword evidence="1" id="KW-0472">Membrane</keyword>
<accession>A0A371P177</accession>
<feature type="transmembrane region" description="Helical" evidence="1">
    <location>
        <begin position="41"/>
        <end position="60"/>
    </location>
</feature>
<dbReference type="Proteomes" id="UP000265581">
    <property type="component" value="Unassembled WGS sequence"/>
</dbReference>
<dbReference type="EMBL" id="QUBR01000002">
    <property type="protein sequence ID" value="REK69675.1"/>
    <property type="molecule type" value="Genomic_DNA"/>
</dbReference>
<feature type="transmembrane region" description="Helical" evidence="1">
    <location>
        <begin position="92"/>
        <end position="110"/>
    </location>
</feature>
<gene>
    <name evidence="2" type="ORF">DX116_10745</name>
</gene>
<evidence type="ECO:0000313" key="3">
    <source>
        <dbReference type="Proteomes" id="UP000265581"/>
    </source>
</evidence>
<dbReference type="AlphaFoldDB" id="A0A371P177"/>
<dbReference type="OrthoDB" id="3748549at2"/>
<dbReference type="InterPro" id="IPR021214">
    <property type="entry name" value="DUF2568"/>
</dbReference>
<proteinExistence type="predicted"/>
<sequence>MPPQKPVDLGPLDAVAFLCEVAMVVLLVLAGHGFVDGWRGWAAGVFLALVAIGIWAQWMAPTSVRRLELPTRLVVQIMLFLTTALYAAAGGLLWPGLVFAVVAITVFVALSRQDA</sequence>
<dbReference type="Pfam" id="PF10823">
    <property type="entry name" value="DUF2568"/>
    <property type="match status" value="1"/>
</dbReference>
<protein>
    <submittedName>
        <fullName evidence="2">DUF2568 domain-containing protein</fullName>
    </submittedName>
</protein>
<organism evidence="2 3">
    <name type="scientific">Aeromicrobium endophyticum</name>
    <dbReference type="NCBI Taxonomy" id="2292704"/>
    <lineage>
        <taxon>Bacteria</taxon>
        <taxon>Bacillati</taxon>
        <taxon>Actinomycetota</taxon>
        <taxon>Actinomycetes</taxon>
        <taxon>Propionibacteriales</taxon>
        <taxon>Nocardioidaceae</taxon>
        <taxon>Aeromicrobium</taxon>
    </lineage>
</organism>
<comment type="caution">
    <text evidence="2">The sequence shown here is derived from an EMBL/GenBank/DDBJ whole genome shotgun (WGS) entry which is preliminary data.</text>
</comment>
<keyword evidence="1" id="KW-0812">Transmembrane</keyword>
<reference evidence="2 3" key="1">
    <citation type="submission" date="2018-08" db="EMBL/GenBank/DDBJ databases">
        <title>Aeromicrobium sp. M2KJ-4, whole genome shotgun sequence.</title>
        <authorList>
            <person name="Tuo L."/>
        </authorList>
    </citation>
    <scope>NUCLEOTIDE SEQUENCE [LARGE SCALE GENOMIC DNA]</scope>
    <source>
        <strain evidence="2 3">M2KJ-4</strain>
    </source>
</reference>
<name>A0A371P177_9ACTN</name>
<keyword evidence="3" id="KW-1185">Reference proteome</keyword>
<keyword evidence="1" id="KW-1133">Transmembrane helix</keyword>
<dbReference type="RefSeq" id="WP_119704275.1">
    <property type="nucleotide sequence ID" value="NZ_JBHSOI010000002.1"/>
</dbReference>
<evidence type="ECO:0000313" key="2">
    <source>
        <dbReference type="EMBL" id="REK69675.1"/>
    </source>
</evidence>
<evidence type="ECO:0000256" key="1">
    <source>
        <dbReference type="SAM" id="Phobius"/>
    </source>
</evidence>
<feature type="transmembrane region" description="Helical" evidence="1">
    <location>
        <begin position="12"/>
        <end position="35"/>
    </location>
</feature>